<feature type="domain" description="SCP" evidence="2">
    <location>
        <begin position="60"/>
        <end position="174"/>
    </location>
</feature>
<sequence length="212" mass="24136">MDKRFYSQVIKPRRCGLIKQIDMNKLKLKIITAVIAASALVAGYTPHIIKSNNFEEEFLSRINEVRQKGCKCGNMYMPPAPPLVWNDDLADAAKDHARDMSKRQYFSHTSKDGRTIRDRIMAAGYTYDGYKSFAIGENIAQGQETIAEVSKGWFESPGHCKNLMNPGFKEIGVAEHNRFWVQDFGGRIAFSPQEQKMIKSGKLIIRRRTAEE</sequence>
<accession>A0A917MZP0</accession>
<dbReference type="Pfam" id="PF00188">
    <property type="entry name" value="CAP"/>
    <property type="match status" value="1"/>
</dbReference>
<comment type="caution">
    <text evidence="3">The sequence shown here is derived from an EMBL/GenBank/DDBJ whole genome shotgun (WGS) entry which is preliminary data.</text>
</comment>
<evidence type="ECO:0000259" key="2">
    <source>
        <dbReference type="Pfam" id="PF00188"/>
    </source>
</evidence>
<dbReference type="InterPro" id="IPR014044">
    <property type="entry name" value="CAP_dom"/>
</dbReference>
<proteinExistence type="predicted"/>
<dbReference type="PANTHER" id="PTHR31157:SF1">
    <property type="entry name" value="SCP DOMAIN-CONTAINING PROTEIN"/>
    <property type="match status" value="1"/>
</dbReference>
<feature type="transmembrane region" description="Helical" evidence="1">
    <location>
        <begin position="28"/>
        <end position="49"/>
    </location>
</feature>
<evidence type="ECO:0000313" key="4">
    <source>
        <dbReference type="Proteomes" id="UP000662074"/>
    </source>
</evidence>
<organism evidence="3 4">
    <name type="scientific">Mucilaginibacter galii</name>
    <dbReference type="NCBI Taxonomy" id="2005073"/>
    <lineage>
        <taxon>Bacteria</taxon>
        <taxon>Pseudomonadati</taxon>
        <taxon>Bacteroidota</taxon>
        <taxon>Sphingobacteriia</taxon>
        <taxon>Sphingobacteriales</taxon>
        <taxon>Sphingobacteriaceae</taxon>
        <taxon>Mucilaginibacter</taxon>
    </lineage>
</organism>
<reference evidence="3" key="2">
    <citation type="submission" date="2020-09" db="EMBL/GenBank/DDBJ databases">
        <authorList>
            <person name="Sun Q."/>
            <person name="Sedlacek I."/>
        </authorList>
    </citation>
    <scope>NUCLEOTIDE SEQUENCE</scope>
    <source>
        <strain evidence="3">CCM 8711</strain>
    </source>
</reference>
<keyword evidence="1" id="KW-0472">Membrane</keyword>
<keyword evidence="1" id="KW-0812">Transmembrane</keyword>
<dbReference type="SUPFAM" id="SSF55797">
    <property type="entry name" value="PR-1-like"/>
    <property type="match status" value="1"/>
</dbReference>
<reference evidence="3" key="1">
    <citation type="journal article" date="2014" name="Int. J. Syst. Evol. Microbiol.">
        <title>Complete genome sequence of Corynebacterium casei LMG S-19264T (=DSM 44701T), isolated from a smear-ripened cheese.</title>
        <authorList>
            <consortium name="US DOE Joint Genome Institute (JGI-PGF)"/>
            <person name="Walter F."/>
            <person name="Albersmeier A."/>
            <person name="Kalinowski J."/>
            <person name="Ruckert C."/>
        </authorList>
    </citation>
    <scope>NUCLEOTIDE SEQUENCE</scope>
    <source>
        <strain evidence="3">CCM 8711</strain>
    </source>
</reference>
<keyword evidence="4" id="KW-1185">Reference proteome</keyword>
<dbReference type="PANTHER" id="PTHR31157">
    <property type="entry name" value="SCP DOMAIN-CONTAINING PROTEIN"/>
    <property type="match status" value="1"/>
</dbReference>
<evidence type="ECO:0000313" key="3">
    <source>
        <dbReference type="EMBL" id="GGI48963.1"/>
    </source>
</evidence>
<dbReference type="Gene3D" id="3.40.33.10">
    <property type="entry name" value="CAP"/>
    <property type="match status" value="1"/>
</dbReference>
<evidence type="ECO:0000256" key="1">
    <source>
        <dbReference type="SAM" id="Phobius"/>
    </source>
</evidence>
<protein>
    <recommendedName>
        <fullName evidence="2">SCP domain-containing protein</fullName>
    </recommendedName>
</protein>
<gene>
    <name evidence="3" type="ORF">GCM10011425_01750</name>
</gene>
<dbReference type="CDD" id="cd05379">
    <property type="entry name" value="CAP_bacterial"/>
    <property type="match status" value="1"/>
</dbReference>
<keyword evidence="1" id="KW-1133">Transmembrane helix</keyword>
<dbReference type="AlphaFoldDB" id="A0A917MZP0"/>
<name>A0A917MZP0_9SPHI</name>
<dbReference type="EMBL" id="BMDO01000001">
    <property type="protein sequence ID" value="GGI48963.1"/>
    <property type="molecule type" value="Genomic_DNA"/>
</dbReference>
<dbReference type="Proteomes" id="UP000662074">
    <property type="component" value="Unassembled WGS sequence"/>
</dbReference>
<dbReference type="InterPro" id="IPR035940">
    <property type="entry name" value="CAP_sf"/>
</dbReference>